<feature type="domain" description="Nudix hydrolase" evidence="3">
    <location>
        <begin position="6"/>
        <end position="137"/>
    </location>
</feature>
<gene>
    <name evidence="4" type="ORF">H8F01_16580</name>
</gene>
<evidence type="ECO:0000256" key="1">
    <source>
        <dbReference type="ARBA" id="ARBA00001946"/>
    </source>
</evidence>
<protein>
    <submittedName>
        <fullName evidence="4">NUDIX domain-containing protein</fullName>
    </submittedName>
</protein>
<comment type="cofactor">
    <cofactor evidence="1">
        <name>Mg(2+)</name>
        <dbReference type="ChEBI" id="CHEBI:18420"/>
    </cofactor>
</comment>
<reference evidence="4 5" key="1">
    <citation type="submission" date="2020-08" db="EMBL/GenBank/DDBJ databases">
        <title>Dyella sp. G9 isolated from forest soil.</title>
        <authorList>
            <person name="Fu J."/>
            <person name="Qiu L."/>
        </authorList>
    </citation>
    <scope>NUCLEOTIDE SEQUENCE [LARGE SCALE GENOMIC DNA]</scope>
    <source>
        <strain evidence="4 5">G9</strain>
    </source>
</reference>
<dbReference type="Gene3D" id="3.90.79.10">
    <property type="entry name" value="Nucleoside Triphosphate Pyrophosphohydrolase"/>
    <property type="match status" value="1"/>
</dbReference>
<dbReference type="KEGG" id="dtl:H8F01_16580"/>
<evidence type="ECO:0000313" key="5">
    <source>
        <dbReference type="Proteomes" id="UP000515873"/>
    </source>
</evidence>
<keyword evidence="5" id="KW-1185">Reference proteome</keyword>
<dbReference type="GO" id="GO:0016787">
    <property type="term" value="F:hydrolase activity"/>
    <property type="evidence" value="ECO:0007669"/>
    <property type="project" value="UniProtKB-KW"/>
</dbReference>
<dbReference type="CDD" id="cd04683">
    <property type="entry name" value="NUDIX_Hydrolase"/>
    <property type="match status" value="1"/>
</dbReference>
<evidence type="ECO:0000259" key="3">
    <source>
        <dbReference type="PROSITE" id="PS51462"/>
    </source>
</evidence>
<sequence length="149" mass="16666">MRQRFQLTTSVFVIVCREDNVLLLRRSNTGWMDGYLSLPAGSHDGGETLAVAGARELREETGLVVSPDALRFAHLMHCRSGDTSAEWLGAFFIAERWEGTPALLEKGKHDELGWHDVNRLPPDVIPYTAQGIRCAYEGVSYSDFGWSRP</sequence>
<proteinExistence type="predicted"/>
<evidence type="ECO:0000256" key="2">
    <source>
        <dbReference type="ARBA" id="ARBA00022801"/>
    </source>
</evidence>
<dbReference type="Proteomes" id="UP000515873">
    <property type="component" value="Chromosome"/>
</dbReference>
<dbReference type="SUPFAM" id="SSF55811">
    <property type="entry name" value="Nudix"/>
    <property type="match status" value="1"/>
</dbReference>
<dbReference type="Pfam" id="PF00293">
    <property type="entry name" value="NUDIX"/>
    <property type="match status" value="1"/>
</dbReference>
<name>A0A7G8Q1N1_9GAMM</name>
<dbReference type="InterPro" id="IPR015797">
    <property type="entry name" value="NUDIX_hydrolase-like_dom_sf"/>
</dbReference>
<evidence type="ECO:0000313" key="4">
    <source>
        <dbReference type="EMBL" id="QNK00689.1"/>
    </source>
</evidence>
<dbReference type="AlphaFoldDB" id="A0A7G8Q1N1"/>
<dbReference type="PANTHER" id="PTHR43046">
    <property type="entry name" value="GDP-MANNOSE MANNOSYL HYDROLASE"/>
    <property type="match status" value="1"/>
</dbReference>
<organism evidence="4 5">
    <name type="scientific">Dyella telluris</name>
    <dbReference type="NCBI Taxonomy" id="2763498"/>
    <lineage>
        <taxon>Bacteria</taxon>
        <taxon>Pseudomonadati</taxon>
        <taxon>Pseudomonadota</taxon>
        <taxon>Gammaproteobacteria</taxon>
        <taxon>Lysobacterales</taxon>
        <taxon>Rhodanobacteraceae</taxon>
        <taxon>Dyella</taxon>
    </lineage>
</organism>
<dbReference type="PROSITE" id="PS51462">
    <property type="entry name" value="NUDIX"/>
    <property type="match status" value="1"/>
</dbReference>
<dbReference type="InterPro" id="IPR000086">
    <property type="entry name" value="NUDIX_hydrolase_dom"/>
</dbReference>
<keyword evidence="2" id="KW-0378">Hydrolase</keyword>
<dbReference type="PANTHER" id="PTHR43046:SF16">
    <property type="entry name" value="ADP-RIBOSE PYROPHOSPHATASE YJHB-RELATED"/>
    <property type="match status" value="1"/>
</dbReference>
<dbReference type="EMBL" id="CP060412">
    <property type="protein sequence ID" value="QNK00689.1"/>
    <property type="molecule type" value="Genomic_DNA"/>
</dbReference>
<dbReference type="RefSeq" id="WP_187056161.1">
    <property type="nucleotide sequence ID" value="NZ_CP060412.1"/>
</dbReference>
<accession>A0A7G8Q1N1</accession>